<evidence type="ECO:0000256" key="4">
    <source>
        <dbReference type="ARBA" id="ARBA00023163"/>
    </source>
</evidence>
<proteinExistence type="inferred from homology"/>
<keyword evidence="2" id="KW-0805">Transcription regulation</keyword>
<dbReference type="PANTHER" id="PTHR30537:SF1">
    <property type="entry name" value="HTH-TYPE TRANSCRIPTIONAL REGULATOR PGRR"/>
    <property type="match status" value="1"/>
</dbReference>
<keyword evidence="3" id="KW-0238">DNA-binding</keyword>
<feature type="domain" description="HTH lysR-type" evidence="5">
    <location>
        <begin position="4"/>
        <end position="61"/>
    </location>
</feature>
<name>A0ABX2TEP4_9PROT</name>
<dbReference type="SUPFAM" id="SSF46785">
    <property type="entry name" value="Winged helix' DNA-binding domain"/>
    <property type="match status" value="1"/>
</dbReference>
<dbReference type="InterPro" id="IPR036388">
    <property type="entry name" value="WH-like_DNA-bd_sf"/>
</dbReference>
<comment type="similarity">
    <text evidence="1">Belongs to the LysR transcriptional regulatory family.</text>
</comment>
<dbReference type="SUPFAM" id="SSF53850">
    <property type="entry name" value="Periplasmic binding protein-like II"/>
    <property type="match status" value="1"/>
</dbReference>
<accession>A0ABX2TEP4</accession>
<dbReference type="PRINTS" id="PR00039">
    <property type="entry name" value="HTHLYSR"/>
</dbReference>
<dbReference type="InterPro" id="IPR058163">
    <property type="entry name" value="LysR-type_TF_proteobact-type"/>
</dbReference>
<evidence type="ECO:0000256" key="1">
    <source>
        <dbReference type="ARBA" id="ARBA00009437"/>
    </source>
</evidence>
<evidence type="ECO:0000256" key="2">
    <source>
        <dbReference type="ARBA" id="ARBA00023015"/>
    </source>
</evidence>
<keyword evidence="4" id="KW-0804">Transcription</keyword>
<sequence length="301" mass="33498">MRGHEYADLRAFAMIAEHGSFARAAAQLRISPSTLSQTIRELEERLGVRLLNRTTRSLSLTEAGTRLLARFRPAMEEMEAAVKDVGTFRDTPTGTVRLHLPRPASAALLEPLLGRFQERYPDIVLEVAIDDAVVDIVDAGFDAGITLGELLQKDMIAVRLGGELRQLAVASPVYLARHGRPETPADLHAHRCINWRKPGSGKLYNWEFFQDGRWISVAVDGPLIVSHRDLALEAAAQGVGIAFAYWSERWMRPLIEQGRLVPVLEAFCPGFPGWHLYYPRQRCTPAPVRALVEFLREAAGG</sequence>
<organism evidence="6 7">
    <name type="scientific">Azospirillum oleiclasticum</name>
    <dbReference type="NCBI Taxonomy" id="2735135"/>
    <lineage>
        <taxon>Bacteria</taxon>
        <taxon>Pseudomonadati</taxon>
        <taxon>Pseudomonadota</taxon>
        <taxon>Alphaproteobacteria</taxon>
        <taxon>Rhodospirillales</taxon>
        <taxon>Azospirillaceae</taxon>
        <taxon>Azospirillum</taxon>
    </lineage>
</organism>
<evidence type="ECO:0000313" key="6">
    <source>
        <dbReference type="EMBL" id="NYZ22723.1"/>
    </source>
</evidence>
<dbReference type="Proteomes" id="UP000584642">
    <property type="component" value="Unassembled WGS sequence"/>
</dbReference>
<dbReference type="InterPro" id="IPR005119">
    <property type="entry name" value="LysR_subst-bd"/>
</dbReference>
<dbReference type="Gene3D" id="3.40.190.290">
    <property type="match status" value="1"/>
</dbReference>
<evidence type="ECO:0000259" key="5">
    <source>
        <dbReference type="PROSITE" id="PS50931"/>
    </source>
</evidence>
<gene>
    <name evidence="6" type="ORF">HND93_23680</name>
</gene>
<dbReference type="Pfam" id="PF03466">
    <property type="entry name" value="LysR_substrate"/>
    <property type="match status" value="1"/>
</dbReference>
<dbReference type="RefSeq" id="WP_180284494.1">
    <property type="nucleotide sequence ID" value="NZ_JABFDB010000021.1"/>
</dbReference>
<dbReference type="EMBL" id="JABFDB010000021">
    <property type="protein sequence ID" value="NYZ22723.1"/>
    <property type="molecule type" value="Genomic_DNA"/>
</dbReference>
<dbReference type="PANTHER" id="PTHR30537">
    <property type="entry name" value="HTH-TYPE TRANSCRIPTIONAL REGULATOR"/>
    <property type="match status" value="1"/>
</dbReference>
<dbReference type="PROSITE" id="PS50931">
    <property type="entry name" value="HTH_LYSR"/>
    <property type="match status" value="1"/>
</dbReference>
<dbReference type="InterPro" id="IPR036390">
    <property type="entry name" value="WH_DNA-bd_sf"/>
</dbReference>
<protein>
    <submittedName>
        <fullName evidence="6">LysR family transcriptional regulator</fullName>
    </submittedName>
</protein>
<dbReference type="CDD" id="cd08474">
    <property type="entry name" value="PBP2_CrgA_like_5"/>
    <property type="match status" value="1"/>
</dbReference>
<dbReference type="InterPro" id="IPR000847">
    <property type="entry name" value="LysR_HTH_N"/>
</dbReference>
<comment type="caution">
    <text evidence="6">The sequence shown here is derived from an EMBL/GenBank/DDBJ whole genome shotgun (WGS) entry which is preliminary data.</text>
</comment>
<keyword evidence="7" id="KW-1185">Reference proteome</keyword>
<evidence type="ECO:0000256" key="3">
    <source>
        <dbReference type="ARBA" id="ARBA00023125"/>
    </source>
</evidence>
<dbReference type="Gene3D" id="1.10.10.10">
    <property type="entry name" value="Winged helix-like DNA-binding domain superfamily/Winged helix DNA-binding domain"/>
    <property type="match status" value="1"/>
</dbReference>
<reference evidence="6 7" key="1">
    <citation type="submission" date="2020-05" db="EMBL/GenBank/DDBJ databases">
        <title>Azospirillum oleiclasticum sp. nov, a nitrogen-fixing and heavy crude oil-emulsifying bacterium isolated from the crude oil of Yumen Oilfield.</title>
        <authorList>
            <person name="Wu D."/>
            <person name="Cai M."/>
            <person name="Zhang X."/>
        </authorList>
    </citation>
    <scope>NUCLEOTIDE SEQUENCE [LARGE SCALE GENOMIC DNA]</scope>
    <source>
        <strain evidence="6 7">ROY-1-1-2</strain>
    </source>
</reference>
<evidence type="ECO:0000313" key="7">
    <source>
        <dbReference type="Proteomes" id="UP000584642"/>
    </source>
</evidence>
<dbReference type="Pfam" id="PF00126">
    <property type="entry name" value="HTH_1"/>
    <property type="match status" value="1"/>
</dbReference>